<dbReference type="InterPro" id="IPR018062">
    <property type="entry name" value="HTH_AraC-typ_CS"/>
</dbReference>
<dbReference type="GO" id="GO:0003700">
    <property type="term" value="F:DNA-binding transcription factor activity"/>
    <property type="evidence" value="ECO:0007669"/>
    <property type="project" value="InterPro"/>
</dbReference>
<name>A0A3D9JMI6_9BACL</name>
<evidence type="ECO:0000256" key="2">
    <source>
        <dbReference type="ARBA" id="ARBA00023125"/>
    </source>
</evidence>
<protein>
    <submittedName>
        <fullName evidence="5">AraC-like DNA-binding protein</fullName>
    </submittedName>
</protein>
<sequence>MYYCGYHRCSSGHGYGPAMRDHVLLHYIRSGKGKFQVNNTSYELKNGDCFVLFPNVPGAYRADEDEPWQYVWVGFDPEAFGAYLTAAGLTEEHPTYSFREPGRISDLFERMFEGTSDESFIGEADGIGHLFRFFACLMEGTSQSSVALGSLSKRDADESVQQAIRFIRSNYSRPLTVADLASHVGLERSYFSKRFRARIGKSPHDFLTRYRMEQAARMLIHTRVPVGTIAASVGFGDLSYFSKAFRKHHGASPGAFREQHRERH</sequence>
<dbReference type="SUPFAM" id="SSF46689">
    <property type="entry name" value="Homeodomain-like"/>
    <property type="match status" value="2"/>
</dbReference>
<dbReference type="PRINTS" id="PR00032">
    <property type="entry name" value="HTHARAC"/>
</dbReference>
<dbReference type="SMART" id="SM00342">
    <property type="entry name" value="HTH_ARAC"/>
    <property type="match status" value="1"/>
</dbReference>
<evidence type="ECO:0000256" key="3">
    <source>
        <dbReference type="ARBA" id="ARBA00023163"/>
    </source>
</evidence>
<gene>
    <name evidence="5" type="ORF">DFP98_1167</name>
</gene>
<dbReference type="InterPro" id="IPR018060">
    <property type="entry name" value="HTH_AraC"/>
</dbReference>
<dbReference type="CDD" id="cd06986">
    <property type="entry name" value="cupin_MmsR-like_N"/>
    <property type="match status" value="1"/>
</dbReference>
<dbReference type="SUPFAM" id="SSF51215">
    <property type="entry name" value="Regulatory protein AraC"/>
    <property type="match status" value="1"/>
</dbReference>
<keyword evidence="1" id="KW-0805">Transcription regulation</keyword>
<dbReference type="PROSITE" id="PS00041">
    <property type="entry name" value="HTH_ARAC_FAMILY_1"/>
    <property type="match status" value="1"/>
</dbReference>
<evidence type="ECO:0000259" key="4">
    <source>
        <dbReference type="PROSITE" id="PS01124"/>
    </source>
</evidence>
<dbReference type="Pfam" id="PF02311">
    <property type="entry name" value="AraC_binding"/>
    <property type="match status" value="1"/>
</dbReference>
<dbReference type="Proteomes" id="UP000256977">
    <property type="component" value="Unassembled WGS sequence"/>
</dbReference>
<comment type="caution">
    <text evidence="5">The sequence shown here is derived from an EMBL/GenBank/DDBJ whole genome shotgun (WGS) entry which is preliminary data.</text>
</comment>
<evidence type="ECO:0000256" key="1">
    <source>
        <dbReference type="ARBA" id="ARBA00023015"/>
    </source>
</evidence>
<dbReference type="EMBL" id="QRDZ01000016">
    <property type="protein sequence ID" value="RED75205.1"/>
    <property type="molecule type" value="Genomic_DNA"/>
</dbReference>
<dbReference type="GO" id="GO:0043565">
    <property type="term" value="F:sequence-specific DNA binding"/>
    <property type="evidence" value="ECO:0007669"/>
    <property type="project" value="InterPro"/>
</dbReference>
<dbReference type="InterPro" id="IPR037923">
    <property type="entry name" value="HTH-like"/>
</dbReference>
<organism evidence="5 6">
    <name type="scientific">Cohnella phaseoli</name>
    <dbReference type="NCBI Taxonomy" id="456490"/>
    <lineage>
        <taxon>Bacteria</taxon>
        <taxon>Bacillati</taxon>
        <taxon>Bacillota</taxon>
        <taxon>Bacilli</taxon>
        <taxon>Bacillales</taxon>
        <taxon>Paenibacillaceae</taxon>
        <taxon>Cohnella</taxon>
    </lineage>
</organism>
<keyword evidence="3" id="KW-0804">Transcription</keyword>
<dbReference type="PROSITE" id="PS01124">
    <property type="entry name" value="HTH_ARAC_FAMILY_2"/>
    <property type="match status" value="1"/>
</dbReference>
<dbReference type="Gene3D" id="2.60.120.280">
    <property type="entry name" value="Regulatory protein AraC"/>
    <property type="match status" value="1"/>
</dbReference>
<proteinExistence type="predicted"/>
<dbReference type="Gene3D" id="1.10.10.60">
    <property type="entry name" value="Homeodomain-like"/>
    <property type="match status" value="2"/>
</dbReference>
<evidence type="ECO:0000313" key="5">
    <source>
        <dbReference type="EMBL" id="RED75205.1"/>
    </source>
</evidence>
<dbReference type="InterPro" id="IPR003313">
    <property type="entry name" value="AraC-bd"/>
</dbReference>
<dbReference type="Pfam" id="PF12833">
    <property type="entry name" value="HTH_18"/>
    <property type="match status" value="1"/>
</dbReference>
<keyword evidence="2 5" id="KW-0238">DNA-binding</keyword>
<accession>A0A3D9JMI6</accession>
<dbReference type="InterPro" id="IPR009057">
    <property type="entry name" value="Homeodomain-like_sf"/>
</dbReference>
<keyword evidence="6" id="KW-1185">Reference proteome</keyword>
<dbReference type="PANTHER" id="PTHR43280">
    <property type="entry name" value="ARAC-FAMILY TRANSCRIPTIONAL REGULATOR"/>
    <property type="match status" value="1"/>
</dbReference>
<dbReference type="InterPro" id="IPR020449">
    <property type="entry name" value="Tscrpt_reg_AraC-type_HTH"/>
</dbReference>
<feature type="domain" description="HTH araC/xylS-type" evidence="4">
    <location>
        <begin position="161"/>
        <end position="259"/>
    </location>
</feature>
<dbReference type="AlphaFoldDB" id="A0A3D9JMI6"/>
<evidence type="ECO:0000313" key="6">
    <source>
        <dbReference type="Proteomes" id="UP000256977"/>
    </source>
</evidence>
<reference evidence="5 6" key="1">
    <citation type="submission" date="2018-07" db="EMBL/GenBank/DDBJ databases">
        <title>Genomic Encyclopedia of Type Strains, Phase III (KMG-III): the genomes of soil and plant-associated and newly described type strains.</title>
        <authorList>
            <person name="Whitman W."/>
        </authorList>
    </citation>
    <scope>NUCLEOTIDE SEQUENCE [LARGE SCALE GENOMIC DNA]</scope>
    <source>
        <strain evidence="5 6">CECT 7287</strain>
    </source>
</reference>
<dbReference type="PANTHER" id="PTHR43280:SF2">
    <property type="entry name" value="HTH-TYPE TRANSCRIPTIONAL REGULATOR EXSA"/>
    <property type="match status" value="1"/>
</dbReference>